<sequence length="294" mass="34689">MDEFNSLVDAFDKIDVKYGNTGRERSNPMWAKRVAEKDQLADKMYRLVQKVPDSFPSTTYLISQSYGRQTVALQRIRYTRDPLKLDLVCYMLLNSPSNFLQTRIMYTLAEILRNCDYRQLIQCQQTLLEYFPPSNTCRSRTKSQLLEVIKPMHVESKFFNSFSGIEQFRISKLFVIRNHRLFKQFEDYRSELGKRWQLRFVYHGSSRECLRAIAENGFLEPKKLKKMTDSDLKSHNSKVLDKGYFGCGIYQGFSADYAIYYAERYKQSDEIILSAVLSGRSYSEESWRKNRPNL</sequence>
<evidence type="ECO:0000313" key="2">
    <source>
        <dbReference type="Proteomes" id="UP000663856"/>
    </source>
</evidence>
<dbReference type="AlphaFoldDB" id="A0A816PTP3"/>
<proteinExistence type="predicted"/>
<accession>A0A816PTP3</accession>
<evidence type="ECO:0000313" key="1">
    <source>
        <dbReference type="EMBL" id="CAF2053042.1"/>
    </source>
</evidence>
<dbReference type="EMBL" id="CAJNRF010003752">
    <property type="protein sequence ID" value="CAF2053042.1"/>
    <property type="molecule type" value="Genomic_DNA"/>
</dbReference>
<reference evidence="1" key="1">
    <citation type="submission" date="2021-02" db="EMBL/GenBank/DDBJ databases">
        <authorList>
            <person name="Nowell W R."/>
        </authorList>
    </citation>
    <scope>NUCLEOTIDE SEQUENCE</scope>
</reference>
<protein>
    <submittedName>
        <fullName evidence="1">Uncharacterized protein</fullName>
    </submittedName>
</protein>
<name>A0A816PTP3_9BILA</name>
<organism evidence="1 2">
    <name type="scientific">Rotaria magnacalcarata</name>
    <dbReference type="NCBI Taxonomy" id="392030"/>
    <lineage>
        <taxon>Eukaryota</taxon>
        <taxon>Metazoa</taxon>
        <taxon>Spiralia</taxon>
        <taxon>Gnathifera</taxon>
        <taxon>Rotifera</taxon>
        <taxon>Eurotatoria</taxon>
        <taxon>Bdelloidea</taxon>
        <taxon>Philodinida</taxon>
        <taxon>Philodinidae</taxon>
        <taxon>Rotaria</taxon>
    </lineage>
</organism>
<comment type="caution">
    <text evidence="1">The sequence shown here is derived from an EMBL/GenBank/DDBJ whole genome shotgun (WGS) entry which is preliminary data.</text>
</comment>
<dbReference type="SUPFAM" id="SSF56399">
    <property type="entry name" value="ADP-ribosylation"/>
    <property type="match status" value="1"/>
</dbReference>
<dbReference type="Gene3D" id="3.90.228.10">
    <property type="match status" value="1"/>
</dbReference>
<gene>
    <name evidence="1" type="ORF">WKI299_LOCUS10599</name>
</gene>
<dbReference type="Proteomes" id="UP000663856">
    <property type="component" value="Unassembled WGS sequence"/>
</dbReference>